<name>A0A9D1NYF1_9FIRM</name>
<dbReference type="SUPFAM" id="SSF51735">
    <property type="entry name" value="NAD(P)-binding Rossmann-fold domains"/>
    <property type="match status" value="1"/>
</dbReference>
<dbReference type="InterPro" id="IPR000683">
    <property type="entry name" value="Gfo/Idh/MocA-like_OxRdtase_N"/>
</dbReference>
<dbReference type="Pfam" id="PF22725">
    <property type="entry name" value="GFO_IDH_MocA_C3"/>
    <property type="match status" value="1"/>
</dbReference>
<evidence type="ECO:0000313" key="5">
    <source>
        <dbReference type="EMBL" id="HIV14274.1"/>
    </source>
</evidence>
<reference evidence="5" key="1">
    <citation type="submission" date="2020-10" db="EMBL/GenBank/DDBJ databases">
        <authorList>
            <person name="Gilroy R."/>
        </authorList>
    </citation>
    <scope>NUCLEOTIDE SEQUENCE</scope>
    <source>
        <strain evidence="5">ChiBcec2-4451</strain>
    </source>
</reference>
<dbReference type="EMBL" id="DVON01000293">
    <property type="protein sequence ID" value="HIV14274.1"/>
    <property type="molecule type" value="Genomic_DNA"/>
</dbReference>
<organism evidence="5 6">
    <name type="scientific">Candidatus Pullilachnospira stercoravium</name>
    <dbReference type="NCBI Taxonomy" id="2840913"/>
    <lineage>
        <taxon>Bacteria</taxon>
        <taxon>Bacillati</taxon>
        <taxon>Bacillota</taxon>
        <taxon>Clostridia</taxon>
        <taxon>Lachnospirales</taxon>
        <taxon>Lachnospiraceae</taxon>
        <taxon>Lachnospiraceae incertae sedis</taxon>
        <taxon>Candidatus Pullilachnospira</taxon>
    </lineage>
</organism>
<feature type="domain" description="GFO/IDH/MocA-like oxidoreductase" evidence="4">
    <location>
        <begin position="133"/>
        <end position="248"/>
    </location>
</feature>
<dbReference type="InterPro" id="IPR050984">
    <property type="entry name" value="Gfo/Idh/MocA_domain"/>
</dbReference>
<dbReference type="AlphaFoldDB" id="A0A9D1NYF1"/>
<dbReference type="Gene3D" id="3.40.50.720">
    <property type="entry name" value="NAD(P)-binding Rossmann-like Domain"/>
    <property type="match status" value="1"/>
</dbReference>
<feature type="domain" description="Gfo/Idh/MocA-like oxidoreductase N-terminal" evidence="3">
    <location>
        <begin position="5"/>
        <end position="123"/>
    </location>
</feature>
<dbReference type="Gene3D" id="3.30.360.10">
    <property type="entry name" value="Dihydrodipicolinate Reductase, domain 2"/>
    <property type="match status" value="1"/>
</dbReference>
<accession>A0A9D1NYF1</accession>
<evidence type="ECO:0000256" key="1">
    <source>
        <dbReference type="ARBA" id="ARBA00010928"/>
    </source>
</evidence>
<reference evidence="5" key="2">
    <citation type="journal article" date="2021" name="PeerJ">
        <title>Extensive microbial diversity within the chicken gut microbiome revealed by metagenomics and culture.</title>
        <authorList>
            <person name="Gilroy R."/>
            <person name="Ravi A."/>
            <person name="Getino M."/>
            <person name="Pursley I."/>
            <person name="Horton D.L."/>
            <person name="Alikhan N.F."/>
            <person name="Baker D."/>
            <person name="Gharbi K."/>
            <person name="Hall N."/>
            <person name="Watson M."/>
            <person name="Adriaenssens E.M."/>
            <person name="Foster-Nyarko E."/>
            <person name="Jarju S."/>
            <person name="Secka A."/>
            <person name="Antonio M."/>
            <person name="Oren A."/>
            <person name="Chaudhuri R.R."/>
            <person name="La Ragione R."/>
            <person name="Hildebrand F."/>
            <person name="Pallen M.J."/>
        </authorList>
    </citation>
    <scope>NUCLEOTIDE SEQUENCE</scope>
    <source>
        <strain evidence="5">ChiBcec2-4451</strain>
    </source>
</reference>
<protein>
    <submittedName>
        <fullName evidence="5">Gfo/Idh/MocA family oxidoreductase</fullName>
    </submittedName>
</protein>
<keyword evidence="2" id="KW-0560">Oxidoreductase</keyword>
<dbReference type="GO" id="GO:0000166">
    <property type="term" value="F:nucleotide binding"/>
    <property type="evidence" value="ECO:0007669"/>
    <property type="project" value="InterPro"/>
</dbReference>
<dbReference type="InterPro" id="IPR036291">
    <property type="entry name" value="NAD(P)-bd_dom_sf"/>
</dbReference>
<dbReference type="SUPFAM" id="SSF55347">
    <property type="entry name" value="Glyceraldehyde-3-phosphate dehydrogenase-like, C-terminal domain"/>
    <property type="match status" value="1"/>
</dbReference>
<dbReference type="GO" id="GO:0016491">
    <property type="term" value="F:oxidoreductase activity"/>
    <property type="evidence" value="ECO:0007669"/>
    <property type="project" value="UniProtKB-KW"/>
</dbReference>
<dbReference type="Proteomes" id="UP000886723">
    <property type="component" value="Unassembled WGS sequence"/>
</dbReference>
<evidence type="ECO:0000259" key="4">
    <source>
        <dbReference type="Pfam" id="PF22725"/>
    </source>
</evidence>
<evidence type="ECO:0000259" key="3">
    <source>
        <dbReference type="Pfam" id="PF01408"/>
    </source>
</evidence>
<proteinExistence type="inferred from homology"/>
<sequence>MEGKFRFGIMGAGNITRQFCDAVQRTGIAVVAAVAGRTPGKAAKLAGEFQIPGVYEDYEEMLKKEQLDAVYIAVTTNAHYELAMLCLDYRMPVLCEKAMFRTYQEAKTVFERSRQLGVFVMEGMWSRFLPKMAAIRRWIAEGRIGKVTMAQVDIGFQAPLDPQNRYFNRDLGGGAMYDLTVYCYDILTGILEKPVKEVDIQTIWTDTDVDGAELLQVKMDGCLARLAASFLTDLGDKAVFFGSKGRIEMKNPHYGQECWLYEDGKEPEVFAEDHEENGFVYEIREVVNCVRSGAIESQVAPHSMTLEASRLYDRILETKEAAEVISLSELA</sequence>
<dbReference type="PANTHER" id="PTHR22604">
    <property type="entry name" value="OXIDOREDUCTASES"/>
    <property type="match status" value="1"/>
</dbReference>
<comment type="similarity">
    <text evidence="1">Belongs to the Gfo/Idh/MocA family.</text>
</comment>
<dbReference type="InterPro" id="IPR055170">
    <property type="entry name" value="GFO_IDH_MocA-like_dom"/>
</dbReference>
<comment type="caution">
    <text evidence="5">The sequence shown here is derived from an EMBL/GenBank/DDBJ whole genome shotgun (WGS) entry which is preliminary data.</text>
</comment>
<evidence type="ECO:0000313" key="6">
    <source>
        <dbReference type="Proteomes" id="UP000886723"/>
    </source>
</evidence>
<gene>
    <name evidence="5" type="ORF">IAA63_14220</name>
</gene>
<dbReference type="PANTHER" id="PTHR22604:SF105">
    <property type="entry name" value="TRANS-1,2-DIHYDROBENZENE-1,2-DIOL DEHYDROGENASE"/>
    <property type="match status" value="1"/>
</dbReference>
<evidence type="ECO:0000256" key="2">
    <source>
        <dbReference type="ARBA" id="ARBA00023002"/>
    </source>
</evidence>
<dbReference type="Pfam" id="PF01408">
    <property type="entry name" value="GFO_IDH_MocA"/>
    <property type="match status" value="1"/>
</dbReference>